<evidence type="ECO:0000256" key="2">
    <source>
        <dbReference type="ARBA" id="ARBA00022679"/>
    </source>
</evidence>
<sequence>MSDYYYTPNPEVEHAETEWEFTLGNTTLRFHSDNGVFSKRTVDYGSRVLIQNVDFQDLPAGAVLDLGCGYGPIGLFLAETHPDREFELVDVNQRALELATRNAADNGLTNVTVATSDVYAGVAQSQYAAIVTNPPVRAGKAVVSAMITEAAAHLVPAGRLSVVLQKKQGAPSAERLMQQTFGNVRVLKRDKGYYVLESTKQS</sequence>
<dbReference type="InterPro" id="IPR007848">
    <property type="entry name" value="Small_mtfrase_dom"/>
</dbReference>
<keyword evidence="1 4" id="KW-0489">Methyltransferase</keyword>
<feature type="domain" description="Methyltransferase small" evidence="3">
    <location>
        <begin position="28"/>
        <end position="196"/>
    </location>
</feature>
<dbReference type="RefSeq" id="WP_252749830.1">
    <property type="nucleotide sequence ID" value="NZ_CP097116.1"/>
</dbReference>
<dbReference type="Pfam" id="PF05175">
    <property type="entry name" value="MTS"/>
    <property type="match status" value="1"/>
</dbReference>
<evidence type="ECO:0000259" key="3">
    <source>
        <dbReference type="Pfam" id="PF05175"/>
    </source>
</evidence>
<dbReference type="Proteomes" id="UP001056707">
    <property type="component" value="Chromosome"/>
</dbReference>
<dbReference type="Gene3D" id="3.40.50.150">
    <property type="entry name" value="Vaccinia Virus protein VP39"/>
    <property type="match status" value="1"/>
</dbReference>
<gene>
    <name evidence="4" type="ORF">M3M35_06445</name>
</gene>
<dbReference type="GO" id="GO:0032259">
    <property type="term" value="P:methylation"/>
    <property type="evidence" value="ECO:0007669"/>
    <property type="project" value="UniProtKB-KW"/>
</dbReference>
<reference evidence="4" key="1">
    <citation type="submission" date="2022-05" db="EMBL/GenBank/DDBJ databases">
        <authorList>
            <person name="Oliphant S.A."/>
            <person name="Watson-Haigh N.S."/>
            <person name="Sumby K.M."/>
            <person name="Gardner J.M."/>
            <person name="Jiranek V."/>
        </authorList>
    </citation>
    <scope>NUCLEOTIDE SEQUENCE</scope>
    <source>
        <strain evidence="4">KI16_H9</strain>
    </source>
</reference>
<dbReference type="EMBL" id="CP097116">
    <property type="protein sequence ID" value="USS84928.1"/>
    <property type="molecule type" value="Genomic_DNA"/>
</dbReference>
<dbReference type="PANTHER" id="PTHR47816">
    <property type="entry name" value="RIBOSOMAL RNA SMALL SUBUNIT METHYLTRANSFERASE C"/>
    <property type="match status" value="1"/>
</dbReference>
<dbReference type="GO" id="GO:0008168">
    <property type="term" value="F:methyltransferase activity"/>
    <property type="evidence" value="ECO:0007669"/>
    <property type="project" value="UniProtKB-KW"/>
</dbReference>
<organism evidence="4 5">
    <name type="scientific">Fructilactobacillus myrtifloralis</name>
    <dbReference type="NCBI Taxonomy" id="2940301"/>
    <lineage>
        <taxon>Bacteria</taxon>
        <taxon>Bacillati</taxon>
        <taxon>Bacillota</taxon>
        <taxon>Bacilli</taxon>
        <taxon>Lactobacillales</taxon>
        <taxon>Lactobacillaceae</taxon>
        <taxon>Fructilactobacillus</taxon>
    </lineage>
</organism>
<dbReference type="PANTHER" id="PTHR47816:SF4">
    <property type="entry name" value="RIBOSOMAL RNA SMALL SUBUNIT METHYLTRANSFERASE C"/>
    <property type="match status" value="1"/>
</dbReference>
<evidence type="ECO:0000313" key="4">
    <source>
        <dbReference type="EMBL" id="USS84928.1"/>
    </source>
</evidence>
<dbReference type="CDD" id="cd02440">
    <property type="entry name" value="AdoMet_MTases"/>
    <property type="match status" value="1"/>
</dbReference>
<proteinExistence type="predicted"/>
<keyword evidence="2" id="KW-0808">Transferase</keyword>
<name>A0ABY5BML8_9LACO</name>
<dbReference type="InterPro" id="IPR029063">
    <property type="entry name" value="SAM-dependent_MTases_sf"/>
</dbReference>
<dbReference type="InterPro" id="IPR046977">
    <property type="entry name" value="RsmC/RlmG"/>
</dbReference>
<accession>A0ABY5BML8</accession>
<dbReference type="SUPFAM" id="SSF53335">
    <property type="entry name" value="S-adenosyl-L-methionine-dependent methyltransferases"/>
    <property type="match status" value="1"/>
</dbReference>
<protein>
    <submittedName>
        <fullName evidence="4">Class I SAM-dependent methyltransferase</fullName>
    </submittedName>
</protein>
<evidence type="ECO:0000313" key="5">
    <source>
        <dbReference type="Proteomes" id="UP001056707"/>
    </source>
</evidence>
<keyword evidence="5" id="KW-1185">Reference proteome</keyword>
<evidence type="ECO:0000256" key="1">
    <source>
        <dbReference type="ARBA" id="ARBA00022603"/>
    </source>
</evidence>